<dbReference type="GO" id="GO:0005344">
    <property type="term" value="F:oxygen carrier activity"/>
    <property type="evidence" value="ECO:0007669"/>
    <property type="project" value="UniProtKB-KW"/>
</dbReference>
<dbReference type="InterPro" id="IPR035938">
    <property type="entry name" value="Hemerythrin-like_sf"/>
</dbReference>
<keyword evidence="2" id="KW-0561">Oxygen transport</keyword>
<keyword evidence="7" id="KW-1185">Reference proteome</keyword>
<reference evidence="7" key="1">
    <citation type="submission" date="2016-03" db="EMBL/GenBank/DDBJ databases">
        <authorList>
            <person name="Heylen K."/>
            <person name="De Vos P."/>
            <person name="Vekeman B."/>
        </authorList>
    </citation>
    <scope>NUCLEOTIDE SEQUENCE [LARGE SCALE GENOMIC DNA]</scope>
    <source>
        <strain evidence="7">R-45383</strain>
    </source>
</reference>
<organism evidence="6 7">
    <name type="scientific">Methylomonas koyamae</name>
    <dbReference type="NCBI Taxonomy" id="702114"/>
    <lineage>
        <taxon>Bacteria</taxon>
        <taxon>Pseudomonadati</taxon>
        <taxon>Pseudomonadota</taxon>
        <taxon>Gammaproteobacteria</taxon>
        <taxon>Methylococcales</taxon>
        <taxon>Methylococcaceae</taxon>
        <taxon>Methylomonas</taxon>
    </lineage>
</organism>
<evidence type="ECO:0000313" key="6">
    <source>
        <dbReference type="EMBL" id="OAI23873.1"/>
    </source>
</evidence>
<protein>
    <recommendedName>
        <fullName evidence="5">Hemerythrin-like domain-containing protein</fullName>
    </recommendedName>
</protein>
<dbReference type="NCBIfam" id="TIGR02481">
    <property type="entry name" value="hemeryth_dom"/>
    <property type="match status" value="1"/>
</dbReference>
<dbReference type="OrthoDB" id="1122424at2"/>
<gene>
    <name evidence="6" type="ORF">A1355_21150</name>
</gene>
<evidence type="ECO:0000256" key="3">
    <source>
        <dbReference type="ARBA" id="ARBA00022723"/>
    </source>
</evidence>
<dbReference type="Proteomes" id="UP000077628">
    <property type="component" value="Unassembled WGS sequence"/>
</dbReference>
<dbReference type="AlphaFoldDB" id="A0A177P320"/>
<dbReference type="Pfam" id="PF01814">
    <property type="entry name" value="Hemerythrin"/>
    <property type="match status" value="1"/>
</dbReference>
<comment type="similarity">
    <text evidence="1">Belongs to the hemerythrin family.</text>
</comment>
<evidence type="ECO:0000256" key="4">
    <source>
        <dbReference type="ARBA" id="ARBA00023004"/>
    </source>
</evidence>
<keyword evidence="2" id="KW-0813">Transport</keyword>
<feature type="domain" description="Hemerythrin-like" evidence="5">
    <location>
        <begin position="15"/>
        <end position="120"/>
    </location>
</feature>
<dbReference type="InterPro" id="IPR050669">
    <property type="entry name" value="Hemerythrin"/>
</dbReference>
<evidence type="ECO:0000259" key="5">
    <source>
        <dbReference type="Pfam" id="PF01814"/>
    </source>
</evidence>
<sequence>MATFIWQDRYSIGDATVDDQHRQVFELAEQVLGASDRDELIHLFIRFFRHIREHFHCEEALMKRLDYPGYQAHVAAHDQMLDELIHLSSEVRGDRWNRSEITRFVNDWILVHIVEVDRLLGDFLADMAASTTPSQADLRLHSH</sequence>
<dbReference type="PROSITE" id="PS00550">
    <property type="entry name" value="HEMERYTHRINS"/>
    <property type="match status" value="1"/>
</dbReference>
<dbReference type="InterPro" id="IPR012312">
    <property type="entry name" value="Hemerythrin-like"/>
</dbReference>
<dbReference type="Gene3D" id="1.20.120.50">
    <property type="entry name" value="Hemerythrin-like"/>
    <property type="match status" value="1"/>
</dbReference>
<name>A0A177P320_9GAMM</name>
<dbReference type="RefSeq" id="WP_082885369.1">
    <property type="nucleotide sequence ID" value="NZ_LUUK01000053.1"/>
</dbReference>
<dbReference type="PANTHER" id="PTHR37164:SF1">
    <property type="entry name" value="BACTERIOHEMERYTHRIN"/>
    <property type="match status" value="1"/>
</dbReference>
<dbReference type="InterPro" id="IPR012827">
    <property type="entry name" value="Hemerythrin_metal-bd"/>
</dbReference>
<evidence type="ECO:0000256" key="1">
    <source>
        <dbReference type="ARBA" id="ARBA00010587"/>
    </source>
</evidence>
<evidence type="ECO:0000256" key="2">
    <source>
        <dbReference type="ARBA" id="ARBA00022621"/>
    </source>
</evidence>
<dbReference type="STRING" id="702114.A1355_21150"/>
<dbReference type="PANTHER" id="PTHR37164">
    <property type="entry name" value="BACTERIOHEMERYTHRIN"/>
    <property type="match status" value="1"/>
</dbReference>
<dbReference type="GO" id="GO:0046872">
    <property type="term" value="F:metal ion binding"/>
    <property type="evidence" value="ECO:0007669"/>
    <property type="project" value="UniProtKB-KW"/>
</dbReference>
<comment type="caution">
    <text evidence="6">The sequence shown here is derived from an EMBL/GenBank/DDBJ whole genome shotgun (WGS) entry which is preliminary data.</text>
</comment>
<dbReference type="EMBL" id="LUUK01000053">
    <property type="protein sequence ID" value="OAI23873.1"/>
    <property type="molecule type" value="Genomic_DNA"/>
</dbReference>
<keyword evidence="4" id="KW-0408">Iron</keyword>
<keyword evidence="3" id="KW-0479">Metal-binding</keyword>
<evidence type="ECO:0000313" key="7">
    <source>
        <dbReference type="Proteomes" id="UP000077628"/>
    </source>
</evidence>
<dbReference type="NCBIfam" id="NF033749">
    <property type="entry name" value="bact_hemeryth"/>
    <property type="match status" value="1"/>
</dbReference>
<dbReference type="InterPro" id="IPR016131">
    <property type="entry name" value="Haemerythrin_Fe_BS"/>
</dbReference>
<accession>A0A177P320</accession>
<dbReference type="SUPFAM" id="SSF47188">
    <property type="entry name" value="Hemerythrin-like"/>
    <property type="match status" value="1"/>
</dbReference>
<dbReference type="CDD" id="cd12107">
    <property type="entry name" value="Hemerythrin"/>
    <property type="match status" value="1"/>
</dbReference>
<proteinExistence type="inferred from homology"/>